<feature type="region of interest" description="Disordered" evidence="1">
    <location>
        <begin position="17"/>
        <end position="80"/>
    </location>
</feature>
<name>A0ABQ0L5Y9_MYCCL</name>
<accession>A0ABQ0L5Y9</accession>
<organism evidence="2 3">
    <name type="scientific">Mycena chlorophos</name>
    <name type="common">Agaric fungus</name>
    <name type="synonym">Agaricus chlorophos</name>
    <dbReference type="NCBI Taxonomy" id="658473"/>
    <lineage>
        <taxon>Eukaryota</taxon>
        <taxon>Fungi</taxon>
        <taxon>Dikarya</taxon>
        <taxon>Basidiomycota</taxon>
        <taxon>Agaricomycotina</taxon>
        <taxon>Agaricomycetes</taxon>
        <taxon>Agaricomycetidae</taxon>
        <taxon>Agaricales</taxon>
        <taxon>Marasmiineae</taxon>
        <taxon>Mycenaceae</taxon>
        <taxon>Mycena</taxon>
    </lineage>
</organism>
<sequence length="537" mass="59921">MTKHNAIQNYDAICSDQARAQAASRAPARRSQPSTRRSQGATSSAKRASDQPSSRHRLPASANPMRPNVDAAEGPRTPSQTKMLGSWGANWTNIHRFVDVQFRMALTLADVFVADVDLAEFRAQSHTTKTAYEAAALQMELLKSLPPIILSTIIVDRQGYTILVYLRQHEMNEKVKPLKFHGTEEEKEALMRKEFLKRAKPLSALFEGRTEEKQGKSYARDGVPLDLLDDNVLQTQNVMAACHPSYKATDSRHADYQTPSFDYPGLRPLHGGADTMSGLQAKQEGGAEHDLENDDRVIKLFAAAYPNMPQEDRTRARTLMQVNEPSGPIYEGAEYPVGVKHWAQCWAQQGTGKTDIIGPSSDLAGPSGQAAMALRKYFKENRPMATVVGLALKTFYPVWYREFNARFPAGQFLPEAIGPYLALALVWKLQVALHADRNDAGVTTSTPNGYWTGGHLYVPHFKAKFLYQRGDLFLSYSDSVLHALDDWTPTLPPWHMAERRVTPGRFSHVFFFPQQAYDVLEGKAKGWLLSSEGGLRT</sequence>
<evidence type="ECO:0000256" key="1">
    <source>
        <dbReference type="SAM" id="MobiDB-lite"/>
    </source>
</evidence>
<evidence type="ECO:0000313" key="2">
    <source>
        <dbReference type="EMBL" id="GAT45937.1"/>
    </source>
</evidence>
<feature type="compositionally biased region" description="Low complexity" evidence="1">
    <location>
        <begin position="17"/>
        <end position="39"/>
    </location>
</feature>
<dbReference type="EMBL" id="DF841999">
    <property type="protein sequence ID" value="GAT45937.1"/>
    <property type="molecule type" value="Genomic_DNA"/>
</dbReference>
<reference evidence="2" key="1">
    <citation type="submission" date="2014-09" db="EMBL/GenBank/DDBJ databases">
        <title>Genome sequence of the luminous mushroom Mycena chlorophos for searching fungal bioluminescence genes.</title>
        <authorList>
            <person name="Tanaka Y."/>
            <person name="Kasuga D."/>
            <person name="Oba Y."/>
            <person name="Hase S."/>
            <person name="Sato K."/>
            <person name="Oba Y."/>
            <person name="Sakakibara Y."/>
        </authorList>
    </citation>
    <scope>NUCLEOTIDE SEQUENCE</scope>
</reference>
<feature type="compositionally biased region" description="Polar residues" evidence="1">
    <location>
        <begin position="40"/>
        <end position="52"/>
    </location>
</feature>
<protein>
    <submittedName>
        <fullName evidence="2">Uncharacterized protein</fullName>
    </submittedName>
</protein>
<evidence type="ECO:0000313" key="3">
    <source>
        <dbReference type="Proteomes" id="UP000815677"/>
    </source>
</evidence>
<gene>
    <name evidence="2" type="ORF">MCHLO_03486</name>
</gene>
<proteinExistence type="predicted"/>
<keyword evidence="3" id="KW-1185">Reference proteome</keyword>
<dbReference type="Proteomes" id="UP000815677">
    <property type="component" value="Unassembled WGS sequence"/>
</dbReference>
<dbReference type="Gene3D" id="3.60.130.30">
    <property type="match status" value="1"/>
</dbReference>